<evidence type="ECO:0000256" key="2">
    <source>
        <dbReference type="ARBA" id="ARBA00023002"/>
    </source>
</evidence>
<dbReference type="RefSeq" id="WP_184916293.1">
    <property type="nucleotide sequence ID" value="NZ_JACHJR010000001.1"/>
</dbReference>
<comment type="caution">
    <text evidence="4">The sequence shown here is derived from an EMBL/GenBank/DDBJ whole genome shotgun (WGS) entry which is preliminary data.</text>
</comment>
<proteinExistence type="predicted"/>
<keyword evidence="5" id="KW-1185">Reference proteome</keyword>
<evidence type="ECO:0000256" key="1">
    <source>
        <dbReference type="ARBA" id="ARBA00022857"/>
    </source>
</evidence>
<organism evidence="4 5">
    <name type="scientific">Kitasatospora gansuensis</name>
    <dbReference type="NCBI Taxonomy" id="258050"/>
    <lineage>
        <taxon>Bacteria</taxon>
        <taxon>Bacillati</taxon>
        <taxon>Actinomycetota</taxon>
        <taxon>Actinomycetes</taxon>
        <taxon>Kitasatosporales</taxon>
        <taxon>Streptomycetaceae</taxon>
        <taxon>Kitasatospora</taxon>
    </lineage>
</organism>
<keyword evidence="2" id="KW-0560">Oxidoreductase</keyword>
<dbReference type="Gene3D" id="3.40.50.720">
    <property type="entry name" value="NAD(P)-binding Rossmann-like Domain"/>
    <property type="match status" value="1"/>
</dbReference>
<dbReference type="SUPFAM" id="SSF51735">
    <property type="entry name" value="NAD(P)-binding Rossmann-fold domains"/>
    <property type="match status" value="1"/>
</dbReference>
<dbReference type="InterPro" id="IPR013154">
    <property type="entry name" value="ADH-like_N"/>
</dbReference>
<sequence length="297" mass="30475">MRAVTVRTFGCPEVIELADAPLPQPGPDELRIRTRASAVHPADLAVRSGAVAHHLPAEPSFRLGWDVAGEVDAVGEGVTGFRPGDRVIGLSHWFATRNGTHAEYVVLAATAVAPVPAGVPDTVAGALPLNGLTALQAVEATGLTRGQTLLVTGAAGNLGGLVVQLAVAQGLRVIALARPEDHEFVTGHGARHTDAVTPGEADAVVDTALLGAAVLPALRDGAAFVAVRPGPLAVERGIRHTVLNVRPDSAQLAELGELVAAGRLTVRIAAEHPYTEAAKAHEQAEQGGLRGAVVLTF</sequence>
<keyword evidence="1" id="KW-0521">NADP</keyword>
<dbReference type="GO" id="GO:0016651">
    <property type="term" value="F:oxidoreductase activity, acting on NAD(P)H"/>
    <property type="evidence" value="ECO:0007669"/>
    <property type="project" value="TreeGrafter"/>
</dbReference>
<accession>A0A7W7WI17</accession>
<reference evidence="4 5" key="1">
    <citation type="submission" date="2020-08" db="EMBL/GenBank/DDBJ databases">
        <title>Sequencing the genomes of 1000 actinobacteria strains.</title>
        <authorList>
            <person name="Klenk H.-P."/>
        </authorList>
    </citation>
    <scope>NUCLEOTIDE SEQUENCE [LARGE SCALE GENOMIC DNA]</scope>
    <source>
        <strain evidence="4 5">DSM 44786</strain>
    </source>
</reference>
<dbReference type="Pfam" id="PF13602">
    <property type="entry name" value="ADH_zinc_N_2"/>
    <property type="match status" value="1"/>
</dbReference>
<evidence type="ECO:0000313" key="5">
    <source>
        <dbReference type="Proteomes" id="UP000573327"/>
    </source>
</evidence>
<dbReference type="SUPFAM" id="SSF50129">
    <property type="entry name" value="GroES-like"/>
    <property type="match status" value="1"/>
</dbReference>
<protein>
    <submittedName>
        <fullName evidence="4">NADPH:quinone reductase-like Zn-dependent oxidoreductase</fullName>
    </submittedName>
</protein>
<dbReference type="InterPro" id="IPR036291">
    <property type="entry name" value="NAD(P)-bd_dom_sf"/>
</dbReference>
<dbReference type="AlphaFoldDB" id="A0A7W7WI17"/>
<gene>
    <name evidence="4" type="ORF">F4556_003326</name>
</gene>
<dbReference type="SMART" id="SM00829">
    <property type="entry name" value="PKS_ER"/>
    <property type="match status" value="1"/>
</dbReference>
<dbReference type="GO" id="GO:0070402">
    <property type="term" value="F:NADPH binding"/>
    <property type="evidence" value="ECO:0007669"/>
    <property type="project" value="TreeGrafter"/>
</dbReference>
<dbReference type="Proteomes" id="UP000573327">
    <property type="component" value="Unassembled WGS sequence"/>
</dbReference>
<name>A0A7W7WI17_9ACTN</name>
<dbReference type="EMBL" id="JACHJR010000001">
    <property type="protein sequence ID" value="MBB4947791.1"/>
    <property type="molecule type" value="Genomic_DNA"/>
</dbReference>
<evidence type="ECO:0000313" key="4">
    <source>
        <dbReference type="EMBL" id="MBB4947791.1"/>
    </source>
</evidence>
<dbReference type="PANTHER" id="PTHR48106">
    <property type="entry name" value="QUINONE OXIDOREDUCTASE PIG3-RELATED"/>
    <property type="match status" value="1"/>
</dbReference>
<feature type="domain" description="Enoyl reductase (ER)" evidence="3">
    <location>
        <begin position="10"/>
        <end position="295"/>
    </location>
</feature>
<dbReference type="Pfam" id="PF08240">
    <property type="entry name" value="ADH_N"/>
    <property type="match status" value="1"/>
</dbReference>
<dbReference type="InterPro" id="IPR011032">
    <property type="entry name" value="GroES-like_sf"/>
</dbReference>
<dbReference type="CDD" id="cd05289">
    <property type="entry name" value="MDR_like_2"/>
    <property type="match status" value="1"/>
</dbReference>
<evidence type="ECO:0000259" key="3">
    <source>
        <dbReference type="SMART" id="SM00829"/>
    </source>
</evidence>
<dbReference type="Gene3D" id="3.90.180.10">
    <property type="entry name" value="Medium-chain alcohol dehydrogenases, catalytic domain"/>
    <property type="match status" value="1"/>
</dbReference>
<dbReference type="InterPro" id="IPR020843">
    <property type="entry name" value="ER"/>
</dbReference>